<keyword evidence="8 12" id="KW-0862">Zinc</keyword>
<dbReference type="Gene3D" id="1.20.120.1910">
    <property type="entry name" value="Cysteine-tRNA ligase, C-terminal anti-codon recognition domain"/>
    <property type="match status" value="1"/>
</dbReference>
<evidence type="ECO:0000259" key="13">
    <source>
        <dbReference type="SMART" id="SM00840"/>
    </source>
</evidence>
<feature type="domain" description="Cysteinyl-tRNA synthetase class Ia DALR" evidence="13">
    <location>
        <begin position="360"/>
        <end position="415"/>
    </location>
</feature>
<keyword evidence="6 12" id="KW-0479">Metal-binding</keyword>
<comment type="subcellular location">
    <subcellularLocation>
        <location evidence="1 12">Cytoplasm</location>
    </subcellularLocation>
</comment>
<name>A0A497X9X4_9PROT</name>
<keyword evidence="7 12" id="KW-0547">Nucleotide-binding</keyword>
<feature type="binding site" evidence="12">
    <location>
        <position position="253"/>
    </location>
    <ligand>
        <name>Zn(2+)</name>
        <dbReference type="ChEBI" id="CHEBI:29105"/>
    </ligand>
</feature>
<dbReference type="SUPFAM" id="SSF52374">
    <property type="entry name" value="Nucleotidylyl transferase"/>
    <property type="match status" value="1"/>
</dbReference>
<dbReference type="PANTHER" id="PTHR10890">
    <property type="entry name" value="CYSTEINYL-TRNA SYNTHETASE"/>
    <property type="match status" value="1"/>
</dbReference>
<feature type="binding site" evidence="12">
    <location>
        <position position="288"/>
    </location>
    <ligand>
        <name>ATP</name>
        <dbReference type="ChEBI" id="CHEBI:30616"/>
    </ligand>
</feature>
<dbReference type="EC" id="6.1.1.16" evidence="12"/>
<feature type="binding site" evidence="12">
    <location>
        <position position="44"/>
    </location>
    <ligand>
        <name>Zn(2+)</name>
        <dbReference type="ChEBI" id="CHEBI:29105"/>
    </ligand>
</feature>
<dbReference type="PRINTS" id="PR00983">
    <property type="entry name" value="TRNASYNTHCYS"/>
</dbReference>
<dbReference type="InterPro" id="IPR024909">
    <property type="entry name" value="Cys-tRNA/MSH_ligase"/>
</dbReference>
<dbReference type="FunFam" id="3.40.50.620:FF:000009">
    <property type="entry name" value="Cysteine--tRNA ligase"/>
    <property type="match status" value="1"/>
</dbReference>
<evidence type="ECO:0000256" key="12">
    <source>
        <dbReference type="HAMAP-Rule" id="MF_00041"/>
    </source>
</evidence>
<dbReference type="Pfam" id="PF09190">
    <property type="entry name" value="DALR_2"/>
    <property type="match status" value="1"/>
</dbReference>
<accession>A0A497X9X4</accession>
<dbReference type="Pfam" id="PF01406">
    <property type="entry name" value="tRNA-synt_1e"/>
    <property type="match status" value="1"/>
</dbReference>
<dbReference type="PANTHER" id="PTHR10890:SF3">
    <property type="entry name" value="CYSTEINE--TRNA LIGASE, CYTOPLASMIC"/>
    <property type="match status" value="1"/>
</dbReference>
<evidence type="ECO:0000256" key="11">
    <source>
        <dbReference type="ARBA" id="ARBA00023146"/>
    </source>
</evidence>
<dbReference type="InterPro" id="IPR056411">
    <property type="entry name" value="CysS_C"/>
</dbReference>
<dbReference type="EMBL" id="RCCI01000007">
    <property type="protein sequence ID" value="RLJ62764.1"/>
    <property type="molecule type" value="Genomic_DNA"/>
</dbReference>
<evidence type="ECO:0000256" key="6">
    <source>
        <dbReference type="ARBA" id="ARBA00022723"/>
    </source>
</evidence>
<dbReference type="GO" id="GO:0005524">
    <property type="term" value="F:ATP binding"/>
    <property type="evidence" value="ECO:0007669"/>
    <property type="project" value="UniProtKB-UniRule"/>
</dbReference>
<comment type="catalytic activity">
    <reaction evidence="12">
        <text>tRNA(Cys) + L-cysteine + ATP = L-cysteinyl-tRNA(Cys) + AMP + diphosphate</text>
        <dbReference type="Rhea" id="RHEA:17773"/>
        <dbReference type="Rhea" id="RHEA-COMP:9661"/>
        <dbReference type="Rhea" id="RHEA-COMP:9679"/>
        <dbReference type="ChEBI" id="CHEBI:30616"/>
        <dbReference type="ChEBI" id="CHEBI:33019"/>
        <dbReference type="ChEBI" id="CHEBI:35235"/>
        <dbReference type="ChEBI" id="CHEBI:78442"/>
        <dbReference type="ChEBI" id="CHEBI:78517"/>
        <dbReference type="ChEBI" id="CHEBI:456215"/>
        <dbReference type="EC" id="6.1.1.16"/>
    </reaction>
</comment>
<comment type="subunit">
    <text evidence="3 12">Monomer.</text>
</comment>
<protein>
    <recommendedName>
        <fullName evidence="12">Cysteine--tRNA ligase</fullName>
        <ecNumber evidence="12">6.1.1.16</ecNumber>
    </recommendedName>
    <alternativeName>
        <fullName evidence="12">Cysteinyl-tRNA synthetase</fullName>
        <shortName evidence="12">CysRS</shortName>
    </alternativeName>
</protein>
<evidence type="ECO:0000256" key="9">
    <source>
        <dbReference type="ARBA" id="ARBA00022840"/>
    </source>
</evidence>
<feature type="short sequence motif" description="'HIGH' region" evidence="12">
    <location>
        <begin position="46"/>
        <end position="56"/>
    </location>
</feature>
<keyword evidence="5 12" id="KW-0436">Ligase</keyword>
<keyword evidence="11 12" id="KW-0030">Aminoacyl-tRNA synthetase</keyword>
<dbReference type="SMART" id="SM00840">
    <property type="entry name" value="DALR_2"/>
    <property type="match status" value="1"/>
</dbReference>
<dbReference type="HAMAP" id="MF_00041">
    <property type="entry name" value="Cys_tRNA_synth"/>
    <property type="match status" value="1"/>
</dbReference>
<comment type="cofactor">
    <cofactor evidence="12">
        <name>Zn(2+)</name>
        <dbReference type="ChEBI" id="CHEBI:29105"/>
    </cofactor>
    <text evidence="12">Binds 1 zinc ion per subunit.</text>
</comment>
<keyword evidence="10 12" id="KW-0648">Protein biosynthesis</keyword>
<evidence type="ECO:0000313" key="14">
    <source>
        <dbReference type="EMBL" id="RLJ62764.1"/>
    </source>
</evidence>
<evidence type="ECO:0000256" key="3">
    <source>
        <dbReference type="ARBA" id="ARBA00011245"/>
    </source>
</evidence>
<dbReference type="NCBIfam" id="TIGR00435">
    <property type="entry name" value="cysS"/>
    <property type="match status" value="1"/>
</dbReference>
<evidence type="ECO:0000256" key="7">
    <source>
        <dbReference type="ARBA" id="ARBA00022741"/>
    </source>
</evidence>
<dbReference type="GO" id="GO:0004817">
    <property type="term" value="F:cysteine-tRNA ligase activity"/>
    <property type="evidence" value="ECO:0007669"/>
    <property type="project" value="UniProtKB-UniRule"/>
</dbReference>
<feature type="binding site" evidence="12">
    <location>
        <position position="257"/>
    </location>
    <ligand>
        <name>Zn(2+)</name>
        <dbReference type="ChEBI" id="CHEBI:29105"/>
    </ligand>
</feature>
<evidence type="ECO:0000256" key="4">
    <source>
        <dbReference type="ARBA" id="ARBA00022490"/>
    </source>
</evidence>
<dbReference type="AlphaFoldDB" id="A0A497X9X4"/>
<sequence>MAAFPDLLPFTRLSFGMLKLYNSLHREIQDFVPIEPARVRMYVCGMTVYDYCHLGHARVMVVFDMVARWLRASGFDVTYVRNITDIDDKIIRRAGENGESIRALTDRFIAFMNEDAEALGVLKPDFEPRATEYVPQMLAMIDQLEQNGLAYKADSNDVCYAVRKFDGYGKLSGKSIEDLRAGERVDVREGKHDPLDFVLWKSAKVGEPAEAQWDSPWGRGRPGWHIECSAMGSDILGRHFDIHGGGQDLQFPHHENEIAQSEGAHQCAFVNYWLHNGFVRVDDEKMSKSLGNFFTIREVLKKYDAEVVRFFILRAHYRSPLNYSDAHLDDARGALSRLYTALKGCASDGRLDWDEPHAQRFKAAMDDDFGTPEAMAVLFDLANGVNRGHDPRLAVQLKGLAGVLGLLQRDPVEFLQAAPTVAGDIAAEDIEARIAARAAAKKAKNFAESDRIRDELKAGGIMLEDGPQGTTWRRA</sequence>
<dbReference type="InterPro" id="IPR032678">
    <property type="entry name" value="tRNA-synt_1_cat_dom"/>
</dbReference>
<evidence type="ECO:0000256" key="10">
    <source>
        <dbReference type="ARBA" id="ARBA00022917"/>
    </source>
</evidence>
<dbReference type="SUPFAM" id="SSF47323">
    <property type="entry name" value="Anticodon-binding domain of a subclass of class I aminoacyl-tRNA synthetases"/>
    <property type="match status" value="1"/>
</dbReference>
<dbReference type="Proteomes" id="UP000268908">
    <property type="component" value="Unassembled WGS sequence"/>
</dbReference>
<evidence type="ECO:0000256" key="1">
    <source>
        <dbReference type="ARBA" id="ARBA00004496"/>
    </source>
</evidence>
<comment type="caution">
    <text evidence="14">The sequence shown here is derived from an EMBL/GenBank/DDBJ whole genome shotgun (WGS) entry which is preliminary data.</text>
</comment>
<evidence type="ECO:0000256" key="2">
    <source>
        <dbReference type="ARBA" id="ARBA00005594"/>
    </source>
</evidence>
<evidence type="ECO:0000313" key="15">
    <source>
        <dbReference type="Proteomes" id="UP000268908"/>
    </source>
</evidence>
<reference evidence="14 15" key="1">
    <citation type="submission" date="2018-10" db="EMBL/GenBank/DDBJ databases">
        <title>Genomic Encyclopedia of Type Strains, Phase IV (KMG-IV): sequencing the most valuable type-strain genomes for metagenomic binning, comparative biology and taxonomic classification.</title>
        <authorList>
            <person name="Goeker M."/>
        </authorList>
    </citation>
    <scope>NUCLEOTIDE SEQUENCE [LARGE SCALE GENOMIC DNA]</scope>
    <source>
        <strain evidence="14 15">DSM 26916</strain>
    </source>
</reference>
<dbReference type="Pfam" id="PF23493">
    <property type="entry name" value="CysS_C"/>
    <property type="match status" value="1"/>
</dbReference>
<keyword evidence="4 12" id="KW-0963">Cytoplasm</keyword>
<evidence type="ECO:0000256" key="8">
    <source>
        <dbReference type="ARBA" id="ARBA00022833"/>
    </source>
</evidence>
<dbReference type="GO" id="GO:0005829">
    <property type="term" value="C:cytosol"/>
    <property type="evidence" value="ECO:0007669"/>
    <property type="project" value="TreeGrafter"/>
</dbReference>
<feature type="short sequence motif" description="'KMSKS' region" evidence="12">
    <location>
        <begin position="285"/>
        <end position="289"/>
    </location>
</feature>
<comment type="similarity">
    <text evidence="2 12">Belongs to the class-I aminoacyl-tRNA synthetase family.</text>
</comment>
<dbReference type="GO" id="GO:0008270">
    <property type="term" value="F:zinc ion binding"/>
    <property type="evidence" value="ECO:0007669"/>
    <property type="project" value="UniProtKB-UniRule"/>
</dbReference>
<dbReference type="Gene3D" id="3.40.50.620">
    <property type="entry name" value="HUPs"/>
    <property type="match status" value="1"/>
</dbReference>
<dbReference type="GO" id="GO:0006423">
    <property type="term" value="P:cysteinyl-tRNA aminoacylation"/>
    <property type="evidence" value="ECO:0007669"/>
    <property type="project" value="UniProtKB-UniRule"/>
</dbReference>
<keyword evidence="9 12" id="KW-0067">ATP-binding</keyword>
<dbReference type="InterPro" id="IPR014729">
    <property type="entry name" value="Rossmann-like_a/b/a_fold"/>
</dbReference>
<keyword evidence="15" id="KW-1185">Reference proteome</keyword>
<evidence type="ECO:0000256" key="5">
    <source>
        <dbReference type="ARBA" id="ARBA00022598"/>
    </source>
</evidence>
<organism evidence="14 15">
    <name type="scientific">Sulfurisoma sediminicola</name>
    <dbReference type="NCBI Taxonomy" id="1381557"/>
    <lineage>
        <taxon>Bacteria</taxon>
        <taxon>Pseudomonadati</taxon>
        <taxon>Pseudomonadota</taxon>
        <taxon>Betaproteobacteria</taxon>
        <taxon>Nitrosomonadales</taxon>
        <taxon>Sterolibacteriaceae</taxon>
        <taxon>Sulfurisoma</taxon>
    </lineage>
</organism>
<feature type="binding site" evidence="12">
    <location>
        <position position="228"/>
    </location>
    <ligand>
        <name>Zn(2+)</name>
        <dbReference type="ChEBI" id="CHEBI:29105"/>
    </ligand>
</feature>
<gene>
    <name evidence="12" type="primary">cysS</name>
    <name evidence="14" type="ORF">DFR35_2581</name>
</gene>
<dbReference type="InterPro" id="IPR015803">
    <property type="entry name" value="Cys-tRNA-ligase"/>
</dbReference>
<dbReference type="InterPro" id="IPR015273">
    <property type="entry name" value="Cys-tRNA-synt_Ia_DALR"/>
</dbReference>
<proteinExistence type="inferred from homology"/>
<dbReference type="CDD" id="cd00672">
    <property type="entry name" value="CysRS_core"/>
    <property type="match status" value="1"/>
</dbReference>
<dbReference type="CDD" id="cd07963">
    <property type="entry name" value="Anticodon_Ia_Cys"/>
    <property type="match status" value="1"/>
</dbReference>
<dbReference type="InterPro" id="IPR009080">
    <property type="entry name" value="tRNAsynth_Ia_anticodon-bd"/>
</dbReference>